<protein>
    <submittedName>
        <fullName evidence="1">Uncharacterized protein</fullName>
    </submittedName>
</protein>
<gene>
    <name evidence="1" type="ORF">GCM10023352_15420</name>
</gene>
<evidence type="ECO:0000313" key="1">
    <source>
        <dbReference type="EMBL" id="GAA4796818.1"/>
    </source>
</evidence>
<name>A0ABP9BKG6_9MICC</name>
<accession>A0ABP9BKG6</accession>
<keyword evidence="2" id="KW-1185">Reference proteome</keyword>
<proteinExistence type="predicted"/>
<sequence length="55" mass="6506">MSMLFKKTEDSLALDYTRYELQSFENRVASTMFKHITDFNEWLPLRICTIVNSVA</sequence>
<organism evidence="1 2">
    <name type="scientific">Rothia endophytica</name>
    <dbReference type="NCBI Taxonomy" id="1324766"/>
    <lineage>
        <taxon>Bacteria</taxon>
        <taxon>Bacillati</taxon>
        <taxon>Actinomycetota</taxon>
        <taxon>Actinomycetes</taxon>
        <taxon>Micrococcales</taxon>
        <taxon>Micrococcaceae</taxon>
        <taxon>Rothia</taxon>
    </lineage>
</organism>
<dbReference type="EMBL" id="BAABKP010000002">
    <property type="protein sequence ID" value="GAA4796818.1"/>
    <property type="molecule type" value="Genomic_DNA"/>
</dbReference>
<comment type="caution">
    <text evidence="1">The sequence shown here is derived from an EMBL/GenBank/DDBJ whole genome shotgun (WGS) entry which is preliminary data.</text>
</comment>
<evidence type="ECO:0000313" key="2">
    <source>
        <dbReference type="Proteomes" id="UP001500187"/>
    </source>
</evidence>
<reference evidence="2" key="1">
    <citation type="journal article" date="2019" name="Int. J. Syst. Evol. Microbiol.">
        <title>The Global Catalogue of Microorganisms (GCM) 10K type strain sequencing project: providing services to taxonomists for standard genome sequencing and annotation.</title>
        <authorList>
            <consortium name="The Broad Institute Genomics Platform"/>
            <consortium name="The Broad Institute Genome Sequencing Center for Infectious Disease"/>
            <person name="Wu L."/>
            <person name="Ma J."/>
        </authorList>
    </citation>
    <scope>NUCLEOTIDE SEQUENCE [LARGE SCALE GENOMIC DNA]</scope>
    <source>
        <strain evidence="2">JCM 18541</strain>
    </source>
</reference>
<dbReference type="Proteomes" id="UP001500187">
    <property type="component" value="Unassembled WGS sequence"/>
</dbReference>